<dbReference type="Pfam" id="PF10190">
    <property type="entry name" value="Tmemb_170"/>
    <property type="match status" value="1"/>
</dbReference>
<dbReference type="SUPFAM" id="SSF52402">
    <property type="entry name" value="Adenine nucleotide alpha hydrolases-like"/>
    <property type="match status" value="1"/>
</dbReference>
<dbReference type="PANTHER" id="PTHR46989">
    <property type="entry name" value="USP DOMAIN-CONTAINING PROTEIN"/>
    <property type="match status" value="1"/>
</dbReference>
<organism evidence="9 10">
    <name type="scientific">Stylophora pistillata</name>
    <name type="common">Smooth cauliflower coral</name>
    <dbReference type="NCBI Taxonomy" id="50429"/>
    <lineage>
        <taxon>Eukaryota</taxon>
        <taxon>Metazoa</taxon>
        <taxon>Cnidaria</taxon>
        <taxon>Anthozoa</taxon>
        <taxon>Hexacorallia</taxon>
        <taxon>Scleractinia</taxon>
        <taxon>Astrocoeniina</taxon>
        <taxon>Pocilloporidae</taxon>
        <taxon>Stylophora</taxon>
    </lineage>
</organism>
<feature type="transmembrane region" description="Helical" evidence="7">
    <location>
        <begin position="17"/>
        <end position="40"/>
    </location>
</feature>
<feature type="coiled-coil region" evidence="6">
    <location>
        <begin position="180"/>
        <end position="207"/>
    </location>
</feature>
<feature type="transmembrane region" description="Helical" evidence="7">
    <location>
        <begin position="52"/>
        <end position="76"/>
    </location>
</feature>
<evidence type="ECO:0000259" key="8">
    <source>
        <dbReference type="Pfam" id="PF00582"/>
    </source>
</evidence>
<dbReference type="EMBL" id="LSMT01000116">
    <property type="protein sequence ID" value="PFX26857.1"/>
    <property type="molecule type" value="Genomic_DNA"/>
</dbReference>
<gene>
    <name evidence="9" type="primary">Tmem170a</name>
    <name evidence="9" type="ORF">AWC38_SpisGene8423</name>
</gene>
<keyword evidence="10" id="KW-1185">Reference proteome</keyword>
<dbReference type="CDD" id="cd23659">
    <property type="entry name" value="USP_At3g01520-like"/>
    <property type="match status" value="1"/>
</dbReference>
<dbReference type="Proteomes" id="UP000225706">
    <property type="component" value="Unassembled WGS sequence"/>
</dbReference>
<dbReference type="InterPro" id="IPR019334">
    <property type="entry name" value="TMEM170A/B/YPR153W-like"/>
</dbReference>
<dbReference type="AlphaFoldDB" id="A0A2B4SE75"/>
<evidence type="ECO:0000256" key="2">
    <source>
        <dbReference type="ARBA" id="ARBA00006325"/>
    </source>
</evidence>
<dbReference type="InterPro" id="IPR006016">
    <property type="entry name" value="UspA"/>
</dbReference>
<keyword evidence="3 7" id="KW-0812">Transmembrane</keyword>
<reference evidence="10" key="1">
    <citation type="journal article" date="2017" name="bioRxiv">
        <title>Comparative analysis of the genomes of Stylophora pistillata and Acropora digitifera provides evidence for extensive differences between species of corals.</title>
        <authorList>
            <person name="Voolstra C.R."/>
            <person name="Li Y."/>
            <person name="Liew Y.J."/>
            <person name="Baumgarten S."/>
            <person name="Zoccola D."/>
            <person name="Flot J.-F."/>
            <person name="Tambutte S."/>
            <person name="Allemand D."/>
            <person name="Aranda M."/>
        </authorList>
    </citation>
    <scope>NUCLEOTIDE SEQUENCE [LARGE SCALE GENOMIC DNA]</scope>
</reference>
<dbReference type="PANTHER" id="PTHR46989:SF3">
    <property type="entry name" value="USPA DOMAIN-CONTAINING PROTEIN"/>
    <property type="match status" value="1"/>
</dbReference>
<evidence type="ECO:0000256" key="7">
    <source>
        <dbReference type="SAM" id="Phobius"/>
    </source>
</evidence>
<keyword evidence="4 7" id="KW-1133">Transmembrane helix</keyword>
<accession>A0A2B4SE75</accession>
<dbReference type="OrthoDB" id="843225at2759"/>
<comment type="caution">
    <text evidence="9">The sequence shown here is derived from an EMBL/GenBank/DDBJ whole genome shotgun (WGS) entry which is preliminary data.</text>
</comment>
<evidence type="ECO:0000256" key="1">
    <source>
        <dbReference type="ARBA" id="ARBA00004141"/>
    </source>
</evidence>
<dbReference type="PRINTS" id="PR01438">
    <property type="entry name" value="UNVRSLSTRESS"/>
</dbReference>
<dbReference type="InterPro" id="IPR014729">
    <property type="entry name" value="Rossmann-like_a/b/a_fold"/>
</dbReference>
<keyword evidence="6" id="KW-0175">Coiled coil</keyword>
<proteinExistence type="inferred from homology"/>
<dbReference type="GO" id="GO:0016020">
    <property type="term" value="C:membrane"/>
    <property type="evidence" value="ECO:0007669"/>
    <property type="project" value="UniProtKB-SubCell"/>
</dbReference>
<dbReference type="InterPro" id="IPR006015">
    <property type="entry name" value="Universal_stress_UspA"/>
</dbReference>
<comment type="subcellular location">
    <subcellularLocation>
        <location evidence="1">Membrane</location>
        <topology evidence="1">Multi-pass membrane protein</topology>
    </subcellularLocation>
</comment>
<evidence type="ECO:0000313" key="9">
    <source>
        <dbReference type="EMBL" id="PFX26857.1"/>
    </source>
</evidence>
<evidence type="ECO:0000313" key="10">
    <source>
        <dbReference type="Proteomes" id="UP000225706"/>
    </source>
</evidence>
<dbReference type="Pfam" id="PF00582">
    <property type="entry name" value="Usp"/>
    <property type="match status" value="1"/>
</dbReference>
<feature type="domain" description="UspA" evidence="8">
    <location>
        <begin position="155"/>
        <end position="271"/>
    </location>
</feature>
<evidence type="ECO:0000256" key="6">
    <source>
        <dbReference type="SAM" id="Coils"/>
    </source>
</evidence>
<protein>
    <submittedName>
        <fullName evidence="9">Transmembrane protein 170A</fullName>
    </submittedName>
</protein>
<evidence type="ECO:0000256" key="5">
    <source>
        <dbReference type="ARBA" id="ARBA00023136"/>
    </source>
</evidence>
<comment type="similarity">
    <text evidence="2">Belongs to the TMEM170 family.</text>
</comment>
<keyword evidence="5 7" id="KW-0472">Membrane</keyword>
<name>A0A2B4SE75_STYPI</name>
<sequence>MDVQKNLYFFGEMWYQIFLWCLATSVFIHCISAAVAFFALRQHSRGMFFPLLIIFIGFLYPITGGIVTSATIGAVYRTAHFTMPSQYNASKPELYGRYIDDCIGTTSSTREELTQFITAVNSFHPALNYTWEISDNSLSFLDVNVSIEGYLKNMKQVGDTVVIIHVSEMTHSGSIETITKEDWEQHVKDHTEKVKELEEKYKTKLTAAGASFEIKLCGGKPGEAICNTVKECGIDLFIMGSRGMGAIRRTFVGSVSDYVLHHAHIPVIICPKH</sequence>
<dbReference type="Gene3D" id="3.40.50.620">
    <property type="entry name" value="HUPs"/>
    <property type="match status" value="1"/>
</dbReference>
<evidence type="ECO:0000256" key="4">
    <source>
        <dbReference type="ARBA" id="ARBA00022989"/>
    </source>
</evidence>
<evidence type="ECO:0000256" key="3">
    <source>
        <dbReference type="ARBA" id="ARBA00022692"/>
    </source>
</evidence>